<dbReference type="PROSITE" id="PS51257">
    <property type="entry name" value="PROKAR_LIPOPROTEIN"/>
    <property type="match status" value="1"/>
</dbReference>
<evidence type="ECO:0000313" key="14">
    <source>
        <dbReference type="EMBL" id="WQE03630.1"/>
    </source>
</evidence>
<dbReference type="Gene3D" id="2.40.160.90">
    <property type="match status" value="2"/>
</dbReference>
<dbReference type="Pfam" id="PF17483">
    <property type="entry name" value="TbpB_C"/>
    <property type="match status" value="1"/>
</dbReference>
<evidence type="ECO:0000256" key="4">
    <source>
        <dbReference type="ARBA" id="ARBA00023026"/>
    </source>
</evidence>
<dbReference type="InterPro" id="IPR035313">
    <property type="entry name" value="TbpB_N-lobe"/>
</dbReference>
<dbReference type="InterPro" id="IPR035316">
    <property type="entry name" value="TbpB_C-lobe"/>
</dbReference>
<comment type="subcellular location">
    <subcellularLocation>
        <location evidence="2">Cell outer membrane</location>
        <topology evidence="2">Lipid-anchor</topology>
    </subcellularLocation>
    <subcellularLocation>
        <location evidence="1">Cell surface</location>
    </subcellularLocation>
</comment>
<keyword evidence="15" id="KW-1185">Reference proteome</keyword>
<evidence type="ECO:0000256" key="8">
    <source>
        <dbReference type="ARBA" id="ARBA00023288"/>
    </source>
</evidence>
<evidence type="ECO:0000313" key="15">
    <source>
        <dbReference type="Proteomes" id="UP001324384"/>
    </source>
</evidence>
<evidence type="ECO:0000256" key="3">
    <source>
        <dbReference type="ARBA" id="ARBA00022729"/>
    </source>
</evidence>
<protein>
    <recommendedName>
        <fullName evidence="9">Transferrin-binding protein B</fullName>
    </recommendedName>
</protein>
<dbReference type="Pfam" id="PF17484">
    <property type="entry name" value="TbpB_A"/>
    <property type="match status" value="1"/>
</dbReference>
<dbReference type="Proteomes" id="UP001324384">
    <property type="component" value="Chromosome"/>
</dbReference>
<evidence type="ECO:0000256" key="7">
    <source>
        <dbReference type="ARBA" id="ARBA00023237"/>
    </source>
</evidence>
<keyword evidence="4" id="KW-0843">Virulence</keyword>
<evidence type="ECO:0000256" key="5">
    <source>
        <dbReference type="ARBA" id="ARBA00023136"/>
    </source>
</evidence>
<evidence type="ECO:0000256" key="2">
    <source>
        <dbReference type="ARBA" id="ARBA00004459"/>
    </source>
</evidence>
<dbReference type="EMBL" id="CP139961">
    <property type="protein sequence ID" value="WQE03630.1"/>
    <property type="molecule type" value="Genomic_DNA"/>
</dbReference>
<evidence type="ECO:0000256" key="1">
    <source>
        <dbReference type="ARBA" id="ARBA00004241"/>
    </source>
</evidence>
<organism evidence="14 15">
    <name type="scientific">Moraxella canis</name>
    <dbReference type="NCBI Taxonomy" id="90239"/>
    <lineage>
        <taxon>Bacteria</taxon>
        <taxon>Pseudomonadati</taxon>
        <taxon>Pseudomonadota</taxon>
        <taxon>Gammaproteobacteria</taxon>
        <taxon>Moraxellales</taxon>
        <taxon>Moraxellaceae</taxon>
        <taxon>Moraxella</taxon>
    </lineage>
</organism>
<keyword evidence="8" id="KW-0449">Lipoprotein</keyword>
<name>A0ABZ0WWU3_9GAMM</name>
<evidence type="ECO:0000259" key="12">
    <source>
        <dbReference type="Pfam" id="PF17483"/>
    </source>
</evidence>
<keyword evidence="5" id="KW-0472">Membrane</keyword>
<reference evidence="14 15" key="1">
    <citation type="submission" date="2023-12" db="EMBL/GenBank/DDBJ databases">
        <title>Genome sequencing and assembly of bacterial species from a model synthetic community.</title>
        <authorList>
            <person name="Hogle S.L."/>
        </authorList>
    </citation>
    <scope>NUCLEOTIDE SEQUENCE [LARGE SCALE GENOMIC DNA]</scope>
    <source>
        <strain evidence="14 15">HAMBI_2792</strain>
    </source>
</reference>
<sequence>MKELSKYGLMVAGALLLTACAANKGGFDLAAVEPPANIKNDRPKLQDAPREPRTQEQIDVMFEPSLGVEVSLLEPNTHSSQGDYELSFDAESIVAIHDELDQLTERQIKELNASPRRSAATISGTHDDGNGFFASRNRDYLKFVKSGWIADLETKGKFNFAENQVYRGINGSVFYLGKNPATALPIGQVITYKGDWDYATNAVKSREPSSEFTSEVRTYPGQRHSALSYHESVVNDAKLRQAGKHQDGSQPHSHSSEFIVDFDKKSLTGALKYNKYDQAAQATKTQDRYTIDAKLHGNRFRGSATAVNADDPYFGASSSTLEGGFFGSNAEELAGKFLTDDNSLFGVFGARQFNEGSFDNIAEATPMYDAVQMDMKDFLQSNLDTFGNANKLVINGRSFSLLSDEDAQQFMVYKKYHLGDDKTLNINVCCQNLDYLKFGNYYLEQQGDKQNSYLFLTGERTPLAQMTNSGKFEYAGTWEANILTQGQKVGAISPSQGAAGSRAKFEVDFDSKALTGSLFQENGASPAIMIKEGVIRGNGFDAKFNSSPTGIVLDRVTGDSAHVSGRVLGGFYGPNAIELGGHFMSDADSQDKVQGVFGARKQVASQ</sequence>
<accession>A0ABZ0WWU3</accession>
<evidence type="ECO:0000259" key="13">
    <source>
        <dbReference type="Pfam" id="PF17484"/>
    </source>
</evidence>
<dbReference type="InterPro" id="IPR038197">
    <property type="entry name" value="TbpB_C-lobe_sf"/>
</dbReference>
<keyword evidence="6" id="KW-0564">Palmitate</keyword>
<dbReference type="Gene3D" id="2.40.128.240">
    <property type="match status" value="1"/>
</dbReference>
<feature type="domain" description="Transferrin-binding protein B N-lobe handle" evidence="13">
    <location>
        <begin position="44"/>
        <end position="181"/>
    </location>
</feature>
<keyword evidence="3 10" id="KW-0732">Signal</keyword>
<feature type="chain" id="PRO_5045506120" description="Transferrin-binding protein B" evidence="10">
    <location>
        <begin position="22"/>
        <end position="606"/>
    </location>
</feature>
<evidence type="ECO:0000256" key="6">
    <source>
        <dbReference type="ARBA" id="ARBA00023139"/>
    </source>
</evidence>
<dbReference type="Gene3D" id="2.40.128.250">
    <property type="match status" value="1"/>
</dbReference>
<evidence type="ECO:0000256" key="9">
    <source>
        <dbReference type="ARBA" id="ARBA00023628"/>
    </source>
</evidence>
<feature type="domain" description="Transferrin-binding protein B C-lobe/N-lobe beta-barrel" evidence="11">
    <location>
        <begin position="466"/>
        <end position="601"/>
    </location>
</feature>
<feature type="domain" description="Transferrin-binding protein B C-lobe handle" evidence="12">
    <location>
        <begin position="368"/>
        <end position="461"/>
    </location>
</feature>
<dbReference type="RefSeq" id="WP_114800323.1">
    <property type="nucleotide sequence ID" value="NZ_CP139961.1"/>
</dbReference>
<dbReference type="Pfam" id="PF01298">
    <property type="entry name" value="TbpB_B_D"/>
    <property type="match status" value="2"/>
</dbReference>
<dbReference type="InterPro" id="IPR001677">
    <property type="entry name" value="TbpB_B_D"/>
</dbReference>
<feature type="signal peptide" evidence="10">
    <location>
        <begin position="1"/>
        <end position="21"/>
    </location>
</feature>
<dbReference type="InterPro" id="IPR011250">
    <property type="entry name" value="OMP/PagP_B-barrel"/>
</dbReference>
<proteinExistence type="predicted"/>
<evidence type="ECO:0000256" key="10">
    <source>
        <dbReference type="SAM" id="SignalP"/>
    </source>
</evidence>
<gene>
    <name evidence="14" type="ORF">U0021_07740</name>
</gene>
<evidence type="ECO:0000259" key="11">
    <source>
        <dbReference type="Pfam" id="PF01298"/>
    </source>
</evidence>
<dbReference type="SUPFAM" id="SSF56925">
    <property type="entry name" value="OMPA-like"/>
    <property type="match status" value="2"/>
</dbReference>
<dbReference type="InterPro" id="IPR038669">
    <property type="entry name" value="TbpB_N-lobe_sf"/>
</dbReference>
<keyword evidence="7" id="KW-0998">Cell outer membrane</keyword>
<feature type="domain" description="Transferrin-binding protein B C-lobe/N-lobe beta-barrel" evidence="11">
    <location>
        <begin position="184"/>
        <end position="352"/>
    </location>
</feature>